<proteinExistence type="predicted"/>
<gene>
    <name evidence="1" type="ORF">HB836_09285</name>
    <name evidence="3" type="ORF">HB904_12160</name>
    <name evidence="2" type="ORF">HB907_10645</name>
    <name evidence="4" type="ORF">HCA78_01830</name>
</gene>
<dbReference type="EMBL" id="JAARRU010000003">
    <property type="protein sequence ID" value="MBC1565868.1"/>
    <property type="molecule type" value="Genomic_DNA"/>
</dbReference>
<evidence type="ECO:0000313" key="1">
    <source>
        <dbReference type="EMBL" id="MBC1401798.1"/>
    </source>
</evidence>
<sequence>MEKAIEKSHKNTGQQERKNKCDLVLEQTFYSLLDDDMKLAYDRINEQKSEVQFAKSATAYTQGFRMGTQVAKDTSKADEDDLPF</sequence>
<organism evidence="3 7">
    <name type="scientific">Listeria booriae</name>
    <dbReference type="NCBI Taxonomy" id="1552123"/>
    <lineage>
        <taxon>Bacteria</taxon>
        <taxon>Bacillati</taxon>
        <taxon>Bacillota</taxon>
        <taxon>Bacilli</taxon>
        <taxon>Bacillales</taxon>
        <taxon>Listeriaceae</taxon>
        <taxon>Listeria</taxon>
    </lineage>
</organism>
<dbReference type="EMBL" id="JAARSH010000008">
    <property type="protein sequence ID" value="MBC1616949.1"/>
    <property type="molecule type" value="Genomic_DNA"/>
</dbReference>
<reference evidence="5 6" key="1">
    <citation type="submission" date="2020-03" db="EMBL/GenBank/DDBJ databases">
        <title>Soil Listeria distribution.</title>
        <authorList>
            <person name="Liao J."/>
            <person name="Wiedmann M."/>
        </authorList>
    </citation>
    <scope>NUCLEOTIDE SEQUENCE [LARGE SCALE GENOMIC DNA]</scope>
    <source>
        <strain evidence="4 6">FSL L7-0435</strain>
        <strain evidence="3 7">FSL L7-1299</strain>
        <strain evidence="2 8">FSL L7-1427</strain>
        <strain evidence="1 5">FSL L7-1658</strain>
    </source>
</reference>
<dbReference type="Proteomes" id="UP000574104">
    <property type="component" value="Unassembled WGS sequence"/>
</dbReference>
<evidence type="ECO:0000313" key="3">
    <source>
        <dbReference type="EMBL" id="MBC1616949.1"/>
    </source>
</evidence>
<name>A0A842AGB5_9LIST</name>
<dbReference type="AlphaFoldDB" id="A0A842AGB5"/>
<accession>A0A842AGB5</accession>
<protein>
    <submittedName>
        <fullName evidence="3">Uncharacterized protein</fullName>
    </submittedName>
</protein>
<evidence type="ECO:0000313" key="4">
    <source>
        <dbReference type="EMBL" id="MBC2002489.1"/>
    </source>
</evidence>
<evidence type="ECO:0000313" key="7">
    <source>
        <dbReference type="Proteomes" id="UP000574104"/>
    </source>
</evidence>
<comment type="caution">
    <text evidence="3">The sequence shown here is derived from an EMBL/GenBank/DDBJ whole genome shotgun (WGS) entry which is preliminary data.</text>
</comment>
<dbReference type="EMBL" id="JAARWW010000001">
    <property type="protein sequence ID" value="MBC2002489.1"/>
    <property type="molecule type" value="Genomic_DNA"/>
</dbReference>
<dbReference type="Proteomes" id="UP000546806">
    <property type="component" value="Unassembled WGS sequence"/>
</dbReference>
<evidence type="ECO:0000313" key="8">
    <source>
        <dbReference type="Proteomes" id="UP000586951"/>
    </source>
</evidence>
<dbReference type="EMBL" id="JAARPT010000005">
    <property type="protein sequence ID" value="MBC1401798.1"/>
    <property type="molecule type" value="Genomic_DNA"/>
</dbReference>
<dbReference type="RefSeq" id="WP_185406074.1">
    <property type="nucleotide sequence ID" value="NZ_JAARPT010000005.1"/>
</dbReference>
<evidence type="ECO:0000313" key="2">
    <source>
        <dbReference type="EMBL" id="MBC1565868.1"/>
    </source>
</evidence>
<evidence type="ECO:0000313" key="6">
    <source>
        <dbReference type="Proteomes" id="UP000546806"/>
    </source>
</evidence>
<dbReference type="Proteomes" id="UP000586951">
    <property type="component" value="Unassembled WGS sequence"/>
</dbReference>
<dbReference type="Proteomes" id="UP000544413">
    <property type="component" value="Unassembled WGS sequence"/>
</dbReference>
<evidence type="ECO:0000313" key="5">
    <source>
        <dbReference type="Proteomes" id="UP000544413"/>
    </source>
</evidence>